<dbReference type="InterPro" id="IPR016181">
    <property type="entry name" value="Acyl_CoA_acyltransferase"/>
</dbReference>
<dbReference type="Pfam" id="PF13527">
    <property type="entry name" value="Acetyltransf_9"/>
    <property type="match status" value="1"/>
</dbReference>
<dbReference type="PANTHER" id="PTHR37817:SF1">
    <property type="entry name" value="N-ACETYLTRANSFERASE EIS"/>
    <property type="match status" value="1"/>
</dbReference>
<comment type="caution">
    <text evidence="2">The sequence shown here is derived from an EMBL/GenBank/DDBJ whole genome shotgun (WGS) entry which is preliminary data.</text>
</comment>
<dbReference type="PANTHER" id="PTHR37817">
    <property type="entry name" value="N-ACETYLTRANSFERASE EIS"/>
    <property type="match status" value="1"/>
</dbReference>
<evidence type="ECO:0000259" key="1">
    <source>
        <dbReference type="PROSITE" id="PS51186"/>
    </source>
</evidence>
<dbReference type="PROSITE" id="PS51186">
    <property type="entry name" value="GNAT"/>
    <property type="match status" value="1"/>
</dbReference>
<name>A0ABQ5N9F4_9CLOT</name>
<accession>A0ABQ5N9F4</accession>
<dbReference type="SUPFAM" id="SSF55729">
    <property type="entry name" value="Acyl-CoA N-acyltransferases (Nat)"/>
    <property type="match status" value="1"/>
</dbReference>
<dbReference type="Gene3D" id="3.40.630.30">
    <property type="match status" value="1"/>
</dbReference>
<feature type="domain" description="N-acetyltransferase" evidence="1">
    <location>
        <begin position="3"/>
        <end position="159"/>
    </location>
</feature>
<reference evidence="2 3" key="1">
    <citation type="journal article" date="2024" name="Int. J. Syst. Evol. Microbiol.">
        <title>Clostridium omnivorum sp. nov., isolated from anoxic soil under the treatment of reductive soil disinfestation.</title>
        <authorList>
            <person name="Ueki A."/>
            <person name="Tonouchi A."/>
            <person name="Kaku N."/>
            <person name="Honma S."/>
            <person name="Ueki K."/>
        </authorList>
    </citation>
    <scope>NUCLEOTIDE SEQUENCE [LARGE SCALE GENOMIC DNA]</scope>
    <source>
        <strain evidence="2 3">E14</strain>
    </source>
</reference>
<dbReference type="InterPro" id="IPR051554">
    <property type="entry name" value="Acetyltransferase_Eis"/>
</dbReference>
<protein>
    <recommendedName>
        <fullName evidence="1">N-acetyltransferase domain-containing protein</fullName>
    </recommendedName>
</protein>
<evidence type="ECO:0000313" key="2">
    <source>
        <dbReference type="EMBL" id="GLC31732.1"/>
    </source>
</evidence>
<sequence>MDYEIIKGKPEDYEDIIDFCNYVFNEEFLLLLPKLYKDHRETSKYHYIVKEGKRIKAIVGSFPLELTVCGNYLKGRGIGNVSVHRYSRNSGYMRTLMDRAVEEIIAEDCDYAVLCGQRQRYEYWGFTTCGMSLNLNFNSSNIRHCNIDIEDVYKFIEYDNAIANDLEKAVSLHDLQPVHVVRGKDNFIEISKTWNSRILFIYKNDEFAGYLCTSDNRERISEILLTNPEEIDEVIVSYMKYFNLKNINVVLNLNRPNEFMQLSRFCENYSLNSSANIYIINYKNVIKAFMNLKNTLYPLDEGTLTLNIEEKGRYKIEVKDGIVNVEETDIPYDISLSHIDASALLFSHSSFVNSEYKNHLVKSWFPLPLFFPELDNV</sequence>
<gene>
    <name evidence="2" type="ORF">bsdE14_31420</name>
</gene>
<keyword evidence="3" id="KW-1185">Reference proteome</keyword>
<evidence type="ECO:0000313" key="3">
    <source>
        <dbReference type="Proteomes" id="UP001208567"/>
    </source>
</evidence>
<dbReference type="RefSeq" id="WP_264851060.1">
    <property type="nucleotide sequence ID" value="NZ_BRXR01000001.1"/>
</dbReference>
<organism evidence="2 3">
    <name type="scientific">Clostridium omnivorum</name>
    <dbReference type="NCBI Taxonomy" id="1604902"/>
    <lineage>
        <taxon>Bacteria</taxon>
        <taxon>Bacillati</taxon>
        <taxon>Bacillota</taxon>
        <taxon>Clostridia</taxon>
        <taxon>Eubacteriales</taxon>
        <taxon>Clostridiaceae</taxon>
        <taxon>Clostridium</taxon>
    </lineage>
</organism>
<dbReference type="EMBL" id="BRXR01000001">
    <property type="protein sequence ID" value="GLC31732.1"/>
    <property type="molecule type" value="Genomic_DNA"/>
</dbReference>
<proteinExistence type="predicted"/>
<dbReference type="Proteomes" id="UP001208567">
    <property type="component" value="Unassembled WGS sequence"/>
</dbReference>
<dbReference type="InterPro" id="IPR000182">
    <property type="entry name" value="GNAT_dom"/>
</dbReference>